<evidence type="ECO:0000256" key="1">
    <source>
        <dbReference type="ARBA" id="ARBA00022884"/>
    </source>
</evidence>
<reference evidence="5" key="1">
    <citation type="submission" date="2014-03" db="EMBL/GenBank/DDBJ databases">
        <authorList>
            <person name="Casaregola S."/>
        </authorList>
    </citation>
    <scope>NUCLEOTIDE SEQUENCE [LARGE SCALE GENOMIC DNA]</scope>
    <source>
        <strain evidence="5">CLIB 918</strain>
    </source>
</reference>
<dbReference type="STRING" id="1173061.A0A0J9XHR2"/>
<accession>A0A0J9XHR2</accession>
<dbReference type="PANTHER" id="PTHR45880:SF1">
    <property type="entry name" value="RNA-BINDING MOTIF PROTEIN, X-LINKED 2"/>
    <property type="match status" value="1"/>
</dbReference>
<dbReference type="Gene3D" id="3.30.70.330">
    <property type="match status" value="1"/>
</dbReference>
<dbReference type="Pfam" id="PF00076">
    <property type="entry name" value="RRM_1"/>
    <property type="match status" value="1"/>
</dbReference>
<keyword evidence="1 2" id="KW-0694">RNA-binding</keyword>
<dbReference type="GO" id="GO:0005686">
    <property type="term" value="C:U2 snRNP"/>
    <property type="evidence" value="ECO:0007669"/>
    <property type="project" value="TreeGrafter"/>
</dbReference>
<feature type="compositionally biased region" description="Basic residues" evidence="3">
    <location>
        <begin position="144"/>
        <end position="157"/>
    </location>
</feature>
<feature type="compositionally biased region" description="Basic and acidic residues" evidence="3">
    <location>
        <begin position="163"/>
        <end position="176"/>
    </location>
</feature>
<dbReference type="Proteomes" id="UP000242525">
    <property type="component" value="Unassembled WGS sequence"/>
</dbReference>
<name>A0A0J9XHR2_GEOCN</name>
<dbReference type="GO" id="GO:0071013">
    <property type="term" value="C:catalytic step 2 spliceosome"/>
    <property type="evidence" value="ECO:0007669"/>
    <property type="project" value="TreeGrafter"/>
</dbReference>
<sequence>MNSVREIERLNKQELAAGVPIEASWHNDYKDTAYIYFGGLPSELNEGDVLTVFSQYGVPVHVRLVRDKDTGKSQGFGFLKYEDQRSTVLAVDNLNGINLLGRTLRVDHTYFKLRDDEDPAQLESEMKFDDYLVREVEREEEKERRRRKHRTHRRRSRSPAPRESSDRTSKTVVDLEKEAEDPMAAYFRDRKNQKHRD</sequence>
<evidence type="ECO:0000259" key="4">
    <source>
        <dbReference type="PROSITE" id="PS50102"/>
    </source>
</evidence>
<feature type="region of interest" description="Disordered" evidence="3">
    <location>
        <begin position="139"/>
        <end position="197"/>
    </location>
</feature>
<dbReference type="OrthoDB" id="2573941at2759"/>
<dbReference type="GO" id="GO:0003723">
    <property type="term" value="F:RNA binding"/>
    <property type="evidence" value="ECO:0007669"/>
    <property type="project" value="UniProtKB-UniRule"/>
</dbReference>
<evidence type="ECO:0000313" key="6">
    <source>
        <dbReference type="Proteomes" id="UP000242525"/>
    </source>
</evidence>
<dbReference type="EMBL" id="CCBN010000015">
    <property type="protein sequence ID" value="CDO56485.1"/>
    <property type="molecule type" value="Genomic_DNA"/>
</dbReference>
<organism evidence="5 6">
    <name type="scientific">Geotrichum candidum</name>
    <name type="common">Oospora lactis</name>
    <name type="synonym">Dipodascus geotrichum</name>
    <dbReference type="NCBI Taxonomy" id="1173061"/>
    <lineage>
        <taxon>Eukaryota</taxon>
        <taxon>Fungi</taxon>
        <taxon>Dikarya</taxon>
        <taxon>Ascomycota</taxon>
        <taxon>Saccharomycotina</taxon>
        <taxon>Dipodascomycetes</taxon>
        <taxon>Dipodascales</taxon>
        <taxon>Dipodascaceae</taxon>
        <taxon>Geotrichum</taxon>
    </lineage>
</organism>
<protein>
    <submittedName>
        <fullName evidence="5">Similar to Saccharomyces cerevisiae YIR005W IST3 Component of the U2 snRNP, required for the first catalytic step of splicing and for spliceosomal assembly</fullName>
    </submittedName>
</protein>
<dbReference type="InterPro" id="IPR012677">
    <property type="entry name" value="Nucleotide-bd_a/b_plait_sf"/>
</dbReference>
<dbReference type="SUPFAM" id="SSF54928">
    <property type="entry name" value="RNA-binding domain, RBD"/>
    <property type="match status" value="1"/>
</dbReference>
<gene>
    <name evidence="5" type="ORF">BN980_GECA15s01913g</name>
</gene>
<dbReference type="InterPro" id="IPR051847">
    <property type="entry name" value="RNA_proc/Spliceosome_comp"/>
</dbReference>
<dbReference type="PROSITE" id="PS50102">
    <property type="entry name" value="RRM"/>
    <property type="match status" value="1"/>
</dbReference>
<dbReference type="InterPro" id="IPR000504">
    <property type="entry name" value="RRM_dom"/>
</dbReference>
<dbReference type="InterPro" id="IPR035979">
    <property type="entry name" value="RBD_domain_sf"/>
</dbReference>
<proteinExistence type="predicted"/>
<dbReference type="InterPro" id="IPR045844">
    <property type="entry name" value="RRM_Ist3-like"/>
</dbReference>
<dbReference type="SMART" id="SM00360">
    <property type="entry name" value="RRM"/>
    <property type="match status" value="1"/>
</dbReference>
<evidence type="ECO:0000313" key="5">
    <source>
        <dbReference type="EMBL" id="CDO56485.1"/>
    </source>
</evidence>
<dbReference type="CDD" id="cd12411">
    <property type="entry name" value="RRM_ist3_like"/>
    <property type="match status" value="1"/>
</dbReference>
<dbReference type="GO" id="GO:0000398">
    <property type="term" value="P:mRNA splicing, via spliceosome"/>
    <property type="evidence" value="ECO:0007669"/>
    <property type="project" value="InterPro"/>
</dbReference>
<dbReference type="GO" id="GO:0071011">
    <property type="term" value="C:precatalytic spliceosome"/>
    <property type="evidence" value="ECO:0007669"/>
    <property type="project" value="TreeGrafter"/>
</dbReference>
<feature type="domain" description="RRM" evidence="4">
    <location>
        <begin position="33"/>
        <end position="111"/>
    </location>
</feature>
<dbReference type="PANTHER" id="PTHR45880">
    <property type="entry name" value="RNA-BINDING MOTIF PROTEIN, X-LINKED 2"/>
    <property type="match status" value="1"/>
</dbReference>
<comment type="caution">
    <text evidence="5">The sequence shown here is derived from an EMBL/GenBank/DDBJ whole genome shotgun (WGS) entry which is preliminary data.</text>
</comment>
<evidence type="ECO:0000256" key="2">
    <source>
        <dbReference type="PROSITE-ProRule" id="PRU00176"/>
    </source>
</evidence>
<keyword evidence="6" id="KW-1185">Reference proteome</keyword>
<evidence type="ECO:0000256" key="3">
    <source>
        <dbReference type="SAM" id="MobiDB-lite"/>
    </source>
</evidence>
<dbReference type="AlphaFoldDB" id="A0A0J9XHR2"/>